<dbReference type="Proteomes" id="UP000290942">
    <property type="component" value="Chromosome"/>
</dbReference>
<evidence type="ECO:0000313" key="3">
    <source>
        <dbReference type="Proteomes" id="UP000290942"/>
    </source>
</evidence>
<evidence type="ECO:0000259" key="1">
    <source>
        <dbReference type="PROSITE" id="PS50075"/>
    </source>
</evidence>
<feature type="domain" description="Carrier" evidence="1">
    <location>
        <begin position="1"/>
        <end position="72"/>
    </location>
</feature>
<dbReference type="Gene3D" id="1.10.1200.10">
    <property type="entry name" value="ACP-like"/>
    <property type="match status" value="1"/>
</dbReference>
<dbReference type="InterPro" id="IPR036736">
    <property type="entry name" value="ACP-like_sf"/>
</dbReference>
<dbReference type="Pfam" id="PF00550">
    <property type="entry name" value="PP-binding"/>
    <property type="match status" value="1"/>
</dbReference>
<dbReference type="InterPro" id="IPR009081">
    <property type="entry name" value="PP-bd_ACP"/>
</dbReference>
<organism evidence="2 3">
    <name type="scientific">Mycoplasmopsis bovigenitalium</name>
    <dbReference type="NCBI Taxonomy" id="2112"/>
    <lineage>
        <taxon>Bacteria</taxon>
        <taxon>Bacillati</taxon>
        <taxon>Mycoplasmatota</taxon>
        <taxon>Mycoplasmoidales</taxon>
        <taxon>Metamycoplasmataceae</taxon>
        <taxon>Mycoplasmopsis</taxon>
    </lineage>
</organism>
<dbReference type="RefSeq" id="WP_129687912.1">
    <property type="nucleotide sequence ID" value="NZ_LR214970.1"/>
</dbReference>
<dbReference type="PROSITE" id="PS50075">
    <property type="entry name" value="CARRIER"/>
    <property type="match status" value="1"/>
</dbReference>
<reference evidence="2 3" key="1">
    <citation type="submission" date="2019-01" db="EMBL/GenBank/DDBJ databases">
        <authorList>
            <consortium name="Pathogen Informatics"/>
        </authorList>
    </citation>
    <scope>NUCLEOTIDE SEQUENCE [LARGE SCALE GENOMIC DNA]</scope>
    <source>
        <strain evidence="2 3">NCTC10122</strain>
    </source>
</reference>
<gene>
    <name evidence="2" type="primary">acpM</name>
    <name evidence="2" type="ORF">NCTC10122_00703</name>
</gene>
<dbReference type="AlphaFoldDB" id="A0A449AA60"/>
<sequence length="73" mass="8407">MNIKDLVISRIQKYTKTQVNMDSLLKELKIDSLTLAELVFELEEELKIRVSDDELINLQSIGDVVALIEKTMK</sequence>
<name>A0A449AA60_9BACT</name>
<accession>A0A449AA60</accession>
<protein>
    <submittedName>
        <fullName evidence="2">Acyl carrier protein</fullName>
    </submittedName>
</protein>
<dbReference type="EMBL" id="LR214970">
    <property type="protein sequence ID" value="VEU61111.1"/>
    <property type="molecule type" value="Genomic_DNA"/>
</dbReference>
<proteinExistence type="predicted"/>
<evidence type="ECO:0000313" key="2">
    <source>
        <dbReference type="EMBL" id="VEU61111.1"/>
    </source>
</evidence>
<dbReference type="SUPFAM" id="SSF47336">
    <property type="entry name" value="ACP-like"/>
    <property type="match status" value="1"/>
</dbReference>